<feature type="compositionally biased region" description="Polar residues" evidence="4">
    <location>
        <begin position="560"/>
        <end position="572"/>
    </location>
</feature>
<dbReference type="Pfam" id="PF02037">
    <property type="entry name" value="SAP"/>
    <property type="match status" value="1"/>
</dbReference>
<dbReference type="Gene3D" id="1.10.720.30">
    <property type="entry name" value="SAP domain"/>
    <property type="match status" value="1"/>
</dbReference>
<comment type="caution">
    <text evidence="6">The sequence shown here is derived from an EMBL/GenBank/DDBJ whole genome shotgun (WGS) entry which is preliminary data.</text>
</comment>
<dbReference type="AlphaFoldDB" id="A0AAD9KZF9"/>
<dbReference type="EMBL" id="JAODUO010000457">
    <property type="protein sequence ID" value="KAK2180137.1"/>
    <property type="molecule type" value="Genomic_DNA"/>
</dbReference>
<feature type="region of interest" description="Disordered" evidence="4">
    <location>
        <begin position="372"/>
        <end position="575"/>
    </location>
</feature>
<dbReference type="PANTHER" id="PTHR24012">
    <property type="entry name" value="RNA BINDING PROTEIN"/>
    <property type="match status" value="1"/>
</dbReference>
<evidence type="ECO:0000256" key="3">
    <source>
        <dbReference type="PROSITE-ProRule" id="PRU00176"/>
    </source>
</evidence>
<dbReference type="GO" id="GO:0003723">
    <property type="term" value="F:RNA binding"/>
    <property type="evidence" value="ECO:0007669"/>
    <property type="project" value="UniProtKB-UniRule"/>
</dbReference>
<dbReference type="InterPro" id="IPR000504">
    <property type="entry name" value="RRM_dom"/>
</dbReference>
<gene>
    <name evidence="6" type="ORF">NP493_458g04014</name>
</gene>
<evidence type="ECO:0000313" key="6">
    <source>
        <dbReference type="EMBL" id="KAK2180137.1"/>
    </source>
</evidence>
<feature type="compositionally biased region" description="Polar residues" evidence="4">
    <location>
        <begin position="592"/>
        <end position="610"/>
    </location>
</feature>
<feature type="compositionally biased region" description="Basic and acidic residues" evidence="4">
    <location>
        <begin position="372"/>
        <end position="391"/>
    </location>
</feature>
<organism evidence="6 7">
    <name type="scientific">Ridgeia piscesae</name>
    <name type="common">Tubeworm</name>
    <dbReference type="NCBI Taxonomy" id="27915"/>
    <lineage>
        <taxon>Eukaryota</taxon>
        <taxon>Metazoa</taxon>
        <taxon>Spiralia</taxon>
        <taxon>Lophotrochozoa</taxon>
        <taxon>Annelida</taxon>
        <taxon>Polychaeta</taxon>
        <taxon>Sedentaria</taxon>
        <taxon>Canalipalpata</taxon>
        <taxon>Sabellida</taxon>
        <taxon>Siboglinidae</taxon>
        <taxon>Ridgeia</taxon>
    </lineage>
</organism>
<dbReference type="SUPFAM" id="SSF54928">
    <property type="entry name" value="RNA-binding domain, RBD"/>
    <property type="match status" value="1"/>
</dbReference>
<dbReference type="InterPro" id="IPR036361">
    <property type="entry name" value="SAP_dom_sf"/>
</dbReference>
<dbReference type="SUPFAM" id="SSF68906">
    <property type="entry name" value="SAP domain"/>
    <property type="match status" value="1"/>
</dbReference>
<reference evidence="6" key="1">
    <citation type="journal article" date="2023" name="Mol. Biol. Evol.">
        <title>Third-Generation Sequencing Reveals the Adaptive Role of the Epigenome in Three Deep-Sea Polychaetes.</title>
        <authorList>
            <person name="Perez M."/>
            <person name="Aroh O."/>
            <person name="Sun Y."/>
            <person name="Lan Y."/>
            <person name="Juniper S.K."/>
            <person name="Young C.R."/>
            <person name="Angers B."/>
            <person name="Qian P.Y."/>
        </authorList>
    </citation>
    <scope>NUCLEOTIDE SEQUENCE</scope>
    <source>
        <strain evidence="6">R07B-5</strain>
    </source>
</reference>
<dbReference type="Gene3D" id="3.30.70.330">
    <property type="match status" value="1"/>
</dbReference>
<accession>A0AAD9KZF9</accession>
<feature type="region of interest" description="Disordered" evidence="4">
    <location>
        <begin position="898"/>
        <end position="943"/>
    </location>
</feature>
<dbReference type="CDD" id="cd00590">
    <property type="entry name" value="RRM_SF"/>
    <property type="match status" value="1"/>
</dbReference>
<dbReference type="Proteomes" id="UP001209878">
    <property type="component" value="Unassembled WGS sequence"/>
</dbReference>
<keyword evidence="1" id="KW-0677">Repeat</keyword>
<dbReference type="InterPro" id="IPR012677">
    <property type="entry name" value="Nucleotide-bd_a/b_plait_sf"/>
</dbReference>
<name>A0AAD9KZF9_RIDPI</name>
<keyword evidence="7" id="KW-1185">Reference proteome</keyword>
<evidence type="ECO:0000256" key="4">
    <source>
        <dbReference type="SAM" id="MobiDB-lite"/>
    </source>
</evidence>
<evidence type="ECO:0000313" key="7">
    <source>
        <dbReference type="Proteomes" id="UP001209878"/>
    </source>
</evidence>
<feature type="compositionally biased region" description="Gly residues" evidence="4">
    <location>
        <begin position="496"/>
        <end position="534"/>
    </location>
</feature>
<feature type="compositionally biased region" description="Basic and acidic residues" evidence="4">
    <location>
        <begin position="420"/>
        <end position="450"/>
    </location>
</feature>
<dbReference type="SMART" id="SM00513">
    <property type="entry name" value="SAP"/>
    <property type="match status" value="1"/>
</dbReference>
<feature type="compositionally biased region" description="Low complexity" evidence="4">
    <location>
        <begin position="451"/>
        <end position="467"/>
    </location>
</feature>
<protein>
    <recommendedName>
        <fullName evidence="5">RRM domain-containing protein</fullName>
    </recommendedName>
</protein>
<dbReference type="InterPro" id="IPR003034">
    <property type="entry name" value="SAP_dom"/>
</dbReference>
<evidence type="ECO:0000256" key="1">
    <source>
        <dbReference type="ARBA" id="ARBA00022737"/>
    </source>
</evidence>
<feature type="region of interest" description="Disordered" evidence="4">
    <location>
        <begin position="588"/>
        <end position="622"/>
    </location>
</feature>
<proteinExistence type="predicted"/>
<dbReference type="SMART" id="SM00360">
    <property type="entry name" value="RRM"/>
    <property type="match status" value="1"/>
</dbReference>
<dbReference type="Pfam" id="PF00076">
    <property type="entry name" value="RRM_1"/>
    <property type="match status" value="1"/>
</dbReference>
<sequence>MSEAKDWNKLTIAMLKQELANRNLDVMGKKSDLISRLEKSEHGKIFMLFIIDRREEFSVDGLQLVNKFVDCVSVTGEEFSVDGLQLVDEIVDCDSVTGEEFSVDGLQLVDEIVDWEEFSVDGLQLVDEFVDEDYLNEEEKMDNANGENEDGKAEQLKSYDLATLNIPKVNEMHKDLQVAQKFRVLYIYPVRTEMMGDPAVQIHFLRCSSVLCKFYPTETPDGYVSEGYVILRFEFSEDALTAMEELTNILPSNVNIKVRQLGQTHMHVLSGIIRTEPKGVEIWLKDNKNTKVVFVGNLPPTATEAALKEIFTGATIIRIAREDDSSSKGYAIVGYDNVKDAEQAAEEHSSAVLDNYELAVYYFPSIPRPATMEKEQGDKLKKPEQEQKQEMKVTPQPIKKESTTPQGKPGTASKKPVGTPKEEGIKKESVTGSVKKETERNGQAGKKTDTKAATGSGSKSPAAGAAKTADKKQAGDNGRPRRGPRPPKSAQRYPQGRGGSIQGGRGGSIQGGRAGSIQGGRGGSAVGRGRGTNGRPGFASQRRVGKWEQGTPRAGMRGNQMHQQQQRSSFGVRTQKRQGLWEQALERRQEQRTGGNMPRQSSFGSQQFGNKRQFPYGSESLDDKRRHMGETIYGSRQSSYEPRAPSLLDMSITKRMTQQMSPNAGFQQGASGMGQGVGGMSMGGGMGMVQGSGYEHGGGFEQGGGMGMRGDIGQDMGMRGGMEQGGRMDQGMGIGGGMDQGGMVHGGGMDQGGGMGYGGGMAQDRGMMPDRGMMGQERGVMGQERGLMGQDRGVMGQDRGMMVHERGMVHDRLGVKVEQDMGIGQGGSMYDTLQQGQMGYGGGNQGRLQSNIMGAGEMDHGLGGMDQGPGGMGQGSGVAPSSGTVNLLLGLTQMLSNQLPQQRQMRPRRPRGNQSFVRGTRGMRGGNRVGGARSTRGFNGPRR</sequence>
<keyword evidence="2 3" id="KW-0694">RNA-binding</keyword>
<evidence type="ECO:0000259" key="5">
    <source>
        <dbReference type="PROSITE" id="PS50102"/>
    </source>
</evidence>
<dbReference type="InterPro" id="IPR035979">
    <property type="entry name" value="RBD_domain_sf"/>
</dbReference>
<evidence type="ECO:0000256" key="2">
    <source>
        <dbReference type="ARBA" id="ARBA00022884"/>
    </source>
</evidence>
<feature type="domain" description="RRM" evidence="5">
    <location>
        <begin position="291"/>
        <end position="365"/>
    </location>
</feature>
<dbReference type="PROSITE" id="PS50102">
    <property type="entry name" value="RRM"/>
    <property type="match status" value="1"/>
</dbReference>